<dbReference type="Proteomes" id="UP000265520">
    <property type="component" value="Unassembled WGS sequence"/>
</dbReference>
<organism evidence="1 2">
    <name type="scientific">Trifolium medium</name>
    <dbReference type="NCBI Taxonomy" id="97028"/>
    <lineage>
        <taxon>Eukaryota</taxon>
        <taxon>Viridiplantae</taxon>
        <taxon>Streptophyta</taxon>
        <taxon>Embryophyta</taxon>
        <taxon>Tracheophyta</taxon>
        <taxon>Spermatophyta</taxon>
        <taxon>Magnoliopsida</taxon>
        <taxon>eudicotyledons</taxon>
        <taxon>Gunneridae</taxon>
        <taxon>Pentapetalae</taxon>
        <taxon>rosids</taxon>
        <taxon>fabids</taxon>
        <taxon>Fabales</taxon>
        <taxon>Fabaceae</taxon>
        <taxon>Papilionoideae</taxon>
        <taxon>50 kb inversion clade</taxon>
        <taxon>NPAAA clade</taxon>
        <taxon>Hologalegina</taxon>
        <taxon>IRL clade</taxon>
        <taxon>Trifolieae</taxon>
        <taxon>Trifolium</taxon>
    </lineage>
</organism>
<dbReference type="EMBL" id="LXQA010139096">
    <property type="protein sequence ID" value="MCI24007.1"/>
    <property type="molecule type" value="Genomic_DNA"/>
</dbReference>
<feature type="non-terminal residue" evidence="1">
    <location>
        <position position="1"/>
    </location>
</feature>
<evidence type="ECO:0000313" key="2">
    <source>
        <dbReference type="Proteomes" id="UP000265520"/>
    </source>
</evidence>
<evidence type="ECO:0000313" key="1">
    <source>
        <dbReference type="EMBL" id="MCI24007.1"/>
    </source>
</evidence>
<dbReference type="AlphaFoldDB" id="A0A392QJC3"/>
<name>A0A392QJC3_9FABA</name>
<reference evidence="1 2" key="1">
    <citation type="journal article" date="2018" name="Front. Plant Sci.">
        <title>Red Clover (Trifolium pratense) and Zigzag Clover (T. medium) - A Picture of Genomic Similarities and Differences.</title>
        <authorList>
            <person name="Dluhosova J."/>
            <person name="Istvanek J."/>
            <person name="Nedelnik J."/>
            <person name="Repkova J."/>
        </authorList>
    </citation>
    <scope>NUCLEOTIDE SEQUENCE [LARGE SCALE GENOMIC DNA]</scope>
    <source>
        <strain evidence="2">cv. 10/8</strain>
        <tissue evidence="1">Leaf</tissue>
    </source>
</reference>
<sequence length="71" mass="7617">DGNYVGGPANQLEDQVGVDVSSADVDSKGEAGVEAGLDAECAVRPSKKRANVDVFSGLMMRHYNKFRTSYH</sequence>
<proteinExistence type="predicted"/>
<keyword evidence="2" id="KW-1185">Reference proteome</keyword>
<accession>A0A392QJC3</accession>
<protein>
    <submittedName>
        <fullName evidence="1">Uncharacterized protein</fullName>
    </submittedName>
</protein>
<comment type="caution">
    <text evidence="1">The sequence shown here is derived from an EMBL/GenBank/DDBJ whole genome shotgun (WGS) entry which is preliminary data.</text>
</comment>